<keyword evidence="1" id="KW-0472">Membrane</keyword>
<reference evidence="2 3" key="1">
    <citation type="journal article" date="2016" name="Nat. Commun.">
        <title>Thousands of microbial genomes shed light on interconnected biogeochemical processes in an aquifer system.</title>
        <authorList>
            <person name="Anantharaman K."/>
            <person name="Brown C.T."/>
            <person name="Hug L.A."/>
            <person name="Sharon I."/>
            <person name="Castelle C.J."/>
            <person name="Probst A.J."/>
            <person name="Thomas B.C."/>
            <person name="Singh A."/>
            <person name="Wilkins M.J."/>
            <person name="Karaoz U."/>
            <person name="Brodie E.L."/>
            <person name="Williams K.H."/>
            <person name="Hubbard S.S."/>
            <person name="Banfield J.F."/>
        </authorList>
    </citation>
    <scope>NUCLEOTIDE SEQUENCE [LARGE SCALE GENOMIC DNA]</scope>
</reference>
<dbReference type="Proteomes" id="UP000179010">
    <property type="component" value="Unassembled WGS sequence"/>
</dbReference>
<feature type="transmembrane region" description="Helical" evidence="1">
    <location>
        <begin position="48"/>
        <end position="69"/>
    </location>
</feature>
<protein>
    <submittedName>
        <fullName evidence="2">Uncharacterized protein</fullName>
    </submittedName>
</protein>
<dbReference type="EMBL" id="METE01000011">
    <property type="protein sequence ID" value="OGB85032.1"/>
    <property type="molecule type" value="Genomic_DNA"/>
</dbReference>
<evidence type="ECO:0000256" key="1">
    <source>
        <dbReference type="SAM" id="Phobius"/>
    </source>
</evidence>
<organism evidence="2 3">
    <name type="scientific">candidate division Kazan bacterium RIFCSPLOWO2_01_FULL_48_13</name>
    <dbReference type="NCBI Taxonomy" id="1798539"/>
    <lineage>
        <taxon>Bacteria</taxon>
        <taxon>Bacteria division Kazan-3B-28</taxon>
    </lineage>
</organism>
<keyword evidence="1" id="KW-1133">Transmembrane helix</keyword>
<comment type="caution">
    <text evidence="2">The sequence shown here is derived from an EMBL/GenBank/DDBJ whole genome shotgun (WGS) entry which is preliminary data.</text>
</comment>
<accession>A0A1F4PPQ4</accession>
<keyword evidence="1" id="KW-0812">Transmembrane</keyword>
<dbReference type="AlphaFoldDB" id="A0A1F4PPQ4"/>
<gene>
    <name evidence="2" type="ORF">A2994_00235</name>
</gene>
<proteinExistence type="predicted"/>
<evidence type="ECO:0000313" key="3">
    <source>
        <dbReference type="Proteomes" id="UP000179010"/>
    </source>
</evidence>
<name>A0A1F4PPQ4_UNCK3</name>
<sequence length="243" mass="26535">MLRKFFLRARLEFLGLSHLRIGETQNKNRYIRLITDVEMNSNTLKVSLWWIVKAAVLVCLSLVVIFLSAPKAEAAVLTGNMITSGGIPAVRFDDDAIVKFESGSTANHFWGSVGSRVQIDGDVRQSTIFALKSVVVVDGDQIWEDTNPSQGGGIVVTPVDRIQGRLIVRHTNPAVDISPELLYGGYSDVTLDNLGADLRAELLKLASGYGGDIIADGDLDGLVMHVDNLWVNGVQRKQLSFAQ</sequence>
<evidence type="ECO:0000313" key="2">
    <source>
        <dbReference type="EMBL" id="OGB85032.1"/>
    </source>
</evidence>